<reference evidence="5" key="2">
    <citation type="submission" date="2021-04" db="EMBL/GenBank/DDBJ databases">
        <title>Novel species in family Eggerthellaceae.</title>
        <authorList>
            <person name="Zhang G."/>
        </authorList>
    </citation>
    <scope>NUCLEOTIDE SEQUENCE</scope>
    <source>
        <strain evidence="5">Zg-886</strain>
    </source>
</reference>
<proteinExistence type="inferred from homology"/>
<dbReference type="GO" id="GO:0016799">
    <property type="term" value="F:hydrolase activity, hydrolyzing N-glycosyl compounds"/>
    <property type="evidence" value="ECO:0007669"/>
    <property type="project" value="TreeGrafter"/>
</dbReference>
<keyword evidence="2" id="KW-0378">Hydrolase</keyword>
<dbReference type="AlphaFoldDB" id="A0A9E6MQ40"/>
<dbReference type="PANTHER" id="PTHR31223">
    <property type="entry name" value="LOG FAMILY PROTEIN YJL055W"/>
    <property type="match status" value="1"/>
</dbReference>
<gene>
    <name evidence="4" type="ORF">GMI68_09105</name>
    <name evidence="5" type="ORF">J7S26_04785</name>
</gene>
<organism evidence="5 7">
    <name type="scientific">Xiamenia xianingshaonis</name>
    <dbReference type="NCBI Taxonomy" id="2682776"/>
    <lineage>
        <taxon>Bacteria</taxon>
        <taxon>Bacillati</taxon>
        <taxon>Actinomycetota</taxon>
        <taxon>Coriobacteriia</taxon>
        <taxon>Eggerthellales</taxon>
        <taxon>Eggerthellaceae</taxon>
        <taxon>Xiamenia</taxon>
    </lineage>
</organism>
<evidence type="ECO:0000313" key="5">
    <source>
        <dbReference type="EMBL" id="QTU83716.1"/>
    </source>
</evidence>
<reference evidence="4 6" key="1">
    <citation type="submission" date="2019-11" db="EMBL/GenBank/DDBJ databases">
        <title>Eggerthellaceae novel genus isolated from the rectal contents of marmort.</title>
        <authorList>
            <person name="Zhang G."/>
        </authorList>
    </citation>
    <scope>NUCLEOTIDE SEQUENCE [LARGE SCALE GENOMIC DNA]</scope>
    <source>
        <strain evidence="4">Zg-886</strain>
        <strain evidence="6">zg-886</strain>
    </source>
</reference>
<dbReference type="RefSeq" id="WP_166340363.1">
    <property type="nucleotide sequence ID" value="NZ_CP072829.1"/>
</dbReference>
<dbReference type="KEGG" id="ebz:J7S26_04785"/>
<name>A0A9E6MQ40_9ACTN</name>
<comment type="catalytic activity">
    <reaction evidence="2">
        <text>9-ribosyl-trans-zeatin 5'-phosphate + H2O = trans-zeatin + D-ribose 5-phosphate</text>
        <dbReference type="Rhea" id="RHEA:48564"/>
        <dbReference type="ChEBI" id="CHEBI:15377"/>
        <dbReference type="ChEBI" id="CHEBI:16522"/>
        <dbReference type="ChEBI" id="CHEBI:78346"/>
        <dbReference type="ChEBI" id="CHEBI:87947"/>
        <dbReference type="EC" id="3.2.2.n1"/>
    </reaction>
</comment>
<accession>A0A9E6MQ40</accession>
<dbReference type="EMBL" id="CP072829">
    <property type="protein sequence ID" value="QTU83716.1"/>
    <property type="molecule type" value="Genomic_DNA"/>
</dbReference>
<dbReference type="Proteomes" id="UP000636394">
    <property type="component" value="Unassembled WGS sequence"/>
</dbReference>
<dbReference type="EMBL" id="WPCR01000014">
    <property type="protein sequence ID" value="NHM14908.1"/>
    <property type="molecule type" value="Genomic_DNA"/>
</dbReference>
<dbReference type="PANTHER" id="PTHR31223:SF70">
    <property type="entry name" value="LOG FAMILY PROTEIN YJL055W"/>
    <property type="match status" value="1"/>
</dbReference>
<dbReference type="InterPro" id="IPR005269">
    <property type="entry name" value="LOG"/>
</dbReference>
<keyword evidence="6" id="KW-1185">Reference proteome</keyword>
<evidence type="ECO:0000313" key="7">
    <source>
        <dbReference type="Proteomes" id="UP000671910"/>
    </source>
</evidence>
<dbReference type="SUPFAM" id="SSF102405">
    <property type="entry name" value="MCP/YpsA-like"/>
    <property type="match status" value="1"/>
</dbReference>
<evidence type="ECO:0000313" key="4">
    <source>
        <dbReference type="EMBL" id="NHM14908.1"/>
    </source>
</evidence>
<evidence type="ECO:0000256" key="2">
    <source>
        <dbReference type="RuleBase" id="RU363015"/>
    </source>
</evidence>
<evidence type="ECO:0000256" key="1">
    <source>
        <dbReference type="ARBA" id="ARBA00006763"/>
    </source>
</evidence>
<comment type="similarity">
    <text evidence="1 2">Belongs to the LOG family.</text>
</comment>
<feature type="coiled-coil region" evidence="3">
    <location>
        <begin position="185"/>
        <end position="212"/>
    </location>
</feature>
<dbReference type="Pfam" id="PF03641">
    <property type="entry name" value="Lysine_decarbox"/>
    <property type="match status" value="1"/>
</dbReference>
<dbReference type="GO" id="GO:0005829">
    <property type="term" value="C:cytosol"/>
    <property type="evidence" value="ECO:0007669"/>
    <property type="project" value="TreeGrafter"/>
</dbReference>
<dbReference type="Gene3D" id="3.40.50.450">
    <property type="match status" value="1"/>
</dbReference>
<sequence length="232" mass="25149">MNIAVYCGSNPGRNDHFAQAARDLGIWIAVHGHALVYGGSSVGLMGVLSSNVLAAGGNAYGVEPRFFIDAGVAQHDLTELVVVDTMSERKAKMIELADAFVALPGGVGTLEEISEIMSCVRLGLDVGECFFLNIDGFYNPLIELLHGMEQQGFIERGDLERFHFLESVEQLTRCLDRAERTPLAARATAAELAELRAEVSRESQAELEAERAAFYAPLQPDWAGASEAEPHQ</sequence>
<keyword evidence="3" id="KW-0175">Coiled coil</keyword>
<evidence type="ECO:0000256" key="3">
    <source>
        <dbReference type="SAM" id="Coils"/>
    </source>
</evidence>
<evidence type="ECO:0000313" key="6">
    <source>
        <dbReference type="Proteomes" id="UP000636394"/>
    </source>
</evidence>
<comment type="catalytic activity">
    <reaction evidence="2">
        <text>N(6)-(dimethylallyl)adenosine 5'-phosphate + H2O = N(6)-dimethylallyladenine + D-ribose 5-phosphate</text>
        <dbReference type="Rhea" id="RHEA:48560"/>
        <dbReference type="ChEBI" id="CHEBI:15377"/>
        <dbReference type="ChEBI" id="CHEBI:17660"/>
        <dbReference type="ChEBI" id="CHEBI:57526"/>
        <dbReference type="ChEBI" id="CHEBI:78346"/>
        <dbReference type="EC" id="3.2.2.n1"/>
    </reaction>
</comment>
<dbReference type="GO" id="GO:0009691">
    <property type="term" value="P:cytokinin biosynthetic process"/>
    <property type="evidence" value="ECO:0007669"/>
    <property type="project" value="UniProtKB-UniRule"/>
</dbReference>
<dbReference type="EC" id="3.2.2.n1" evidence="2"/>
<dbReference type="InterPro" id="IPR031100">
    <property type="entry name" value="LOG_fam"/>
</dbReference>
<dbReference type="Proteomes" id="UP000671910">
    <property type="component" value="Chromosome"/>
</dbReference>
<protein>
    <recommendedName>
        <fullName evidence="2">Cytokinin riboside 5'-monophosphate phosphoribohydrolase</fullName>
        <ecNumber evidence="2">3.2.2.n1</ecNumber>
    </recommendedName>
</protein>
<dbReference type="NCBIfam" id="TIGR00730">
    <property type="entry name" value="Rossman fold protein, TIGR00730 family"/>
    <property type="match status" value="1"/>
</dbReference>
<keyword evidence="2" id="KW-0203">Cytokinin biosynthesis</keyword>